<dbReference type="AlphaFoldDB" id="U5E7T3"/>
<accession>U5E7T3</accession>
<evidence type="ECO:0000256" key="1">
    <source>
        <dbReference type="SAM" id="SignalP"/>
    </source>
</evidence>
<dbReference type="STRING" id="1824.SAMN05444423_102563"/>
<dbReference type="SUPFAM" id="SSF56281">
    <property type="entry name" value="Metallo-hydrolase/oxidoreductase"/>
    <property type="match status" value="1"/>
</dbReference>
<name>U5E7T3_NOCAS</name>
<feature type="chain" id="PRO_5038944341" description="Metallo-beta-lactamase domain-containing protein" evidence="1">
    <location>
        <begin position="20"/>
        <end position="359"/>
    </location>
</feature>
<evidence type="ECO:0000313" key="3">
    <source>
        <dbReference type="EMBL" id="GAD86057.1"/>
    </source>
</evidence>
<dbReference type="PANTHER" id="PTHR43546">
    <property type="entry name" value="UPF0173 METAL-DEPENDENT HYDROLASE MJ1163-RELATED"/>
    <property type="match status" value="1"/>
</dbReference>
<dbReference type="RefSeq" id="WP_022566866.1">
    <property type="nucleotide sequence ID" value="NZ_BAFO02000032.1"/>
</dbReference>
<dbReference type="Pfam" id="PF00753">
    <property type="entry name" value="Lactamase_B"/>
    <property type="match status" value="1"/>
</dbReference>
<dbReference type="InterPro" id="IPR001279">
    <property type="entry name" value="Metallo-B-lactamas"/>
</dbReference>
<dbReference type="Proteomes" id="UP000017048">
    <property type="component" value="Unassembled WGS sequence"/>
</dbReference>
<gene>
    <name evidence="3" type="ORF">NCAST_32_05440</name>
</gene>
<organism evidence="3 4">
    <name type="scientific">Nocardia asteroides NBRC 15531</name>
    <dbReference type="NCBI Taxonomy" id="1110697"/>
    <lineage>
        <taxon>Bacteria</taxon>
        <taxon>Bacillati</taxon>
        <taxon>Actinomycetota</taxon>
        <taxon>Actinomycetes</taxon>
        <taxon>Mycobacteriales</taxon>
        <taxon>Nocardiaceae</taxon>
        <taxon>Nocardia</taxon>
    </lineage>
</organism>
<keyword evidence="1" id="KW-0732">Signal</keyword>
<dbReference type="eggNOG" id="COG2220">
    <property type="taxonomic scope" value="Bacteria"/>
</dbReference>
<dbReference type="InterPro" id="IPR006311">
    <property type="entry name" value="TAT_signal"/>
</dbReference>
<dbReference type="PROSITE" id="PS51318">
    <property type="entry name" value="TAT"/>
    <property type="match status" value="1"/>
</dbReference>
<comment type="caution">
    <text evidence="3">The sequence shown here is derived from an EMBL/GenBank/DDBJ whole genome shotgun (WGS) entry which is preliminary data.</text>
</comment>
<dbReference type="InterPro" id="IPR050114">
    <property type="entry name" value="UPF0173_UPF0282_UlaG_hydrolase"/>
</dbReference>
<dbReference type="GeneID" id="91517594"/>
<feature type="domain" description="Metallo-beta-lactamase" evidence="2">
    <location>
        <begin position="64"/>
        <end position="306"/>
    </location>
</feature>
<evidence type="ECO:0000259" key="2">
    <source>
        <dbReference type="SMART" id="SM00849"/>
    </source>
</evidence>
<evidence type="ECO:0000313" key="4">
    <source>
        <dbReference type="Proteomes" id="UP000017048"/>
    </source>
</evidence>
<sequence length="359" mass="37908">MISRRTALVAGLGAGAVVAAGGRAGAGPADAALIAARSRFFGAENVDQASGATRPDRVIVSWFGCTSFAVSLGGTVVLLDAWVPRGASSGYVPTSREEVAALRPVAILIGHGHFDHAADAGFLARESGAMVYGTAEHCRAIRAQAAGSEIACAELGSAQSPTGESYERTLDGTVSMTVVRHLHSTMTAPDRSQAGSAPFFPIPDLSGIAQHPPTPADLCDTVAHLGDEEGGSLLYQLRIRDFALTWHDTSGPLADRAPHVLEHLAALPPTDLHLGAIQGFNQLTNGLRDPRTYVEALRPRIFAPSHHDNWLPVLTTPGDRYTAALSAELDRIPATARPELIMLRDPDNYLNPARLTFPI</sequence>
<dbReference type="SMART" id="SM00849">
    <property type="entry name" value="Lactamase_B"/>
    <property type="match status" value="1"/>
</dbReference>
<feature type="signal peptide" evidence="1">
    <location>
        <begin position="1"/>
        <end position="19"/>
    </location>
</feature>
<protein>
    <recommendedName>
        <fullName evidence="2">Metallo-beta-lactamase domain-containing protein</fullName>
    </recommendedName>
</protein>
<reference evidence="3 4" key="1">
    <citation type="journal article" date="2014" name="BMC Genomics">
        <title>Genome based analysis of type-I polyketide synthase and nonribosomal peptide synthetase gene clusters in seven strains of five representative Nocardia species.</title>
        <authorList>
            <person name="Komaki H."/>
            <person name="Ichikawa N."/>
            <person name="Hosoyama A."/>
            <person name="Takahashi-Nakaguchi A."/>
            <person name="Matsuzawa T."/>
            <person name="Suzuki K."/>
            <person name="Fujita N."/>
            <person name="Gonoi T."/>
        </authorList>
    </citation>
    <scope>NUCLEOTIDE SEQUENCE [LARGE SCALE GENOMIC DNA]</scope>
    <source>
        <strain evidence="3 4">NBRC 15531</strain>
    </source>
</reference>
<dbReference type="EMBL" id="BAFO02000032">
    <property type="protein sequence ID" value="GAD86057.1"/>
    <property type="molecule type" value="Genomic_DNA"/>
</dbReference>
<dbReference type="InterPro" id="IPR036866">
    <property type="entry name" value="RibonucZ/Hydroxyglut_hydro"/>
</dbReference>
<dbReference type="PANTHER" id="PTHR43546:SF3">
    <property type="entry name" value="UPF0173 METAL-DEPENDENT HYDROLASE MJ1163"/>
    <property type="match status" value="1"/>
</dbReference>
<dbReference type="Gene3D" id="3.60.15.10">
    <property type="entry name" value="Ribonuclease Z/Hydroxyacylglutathione hydrolase-like"/>
    <property type="match status" value="1"/>
</dbReference>
<dbReference type="CDD" id="cd06262">
    <property type="entry name" value="metallo-hydrolase-like_MBL-fold"/>
    <property type="match status" value="1"/>
</dbReference>
<keyword evidence="4" id="KW-1185">Reference proteome</keyword>
<proteinExistence type="predicted"/>